<evidence type="ECO:0000256" key="7">
    <source>
        <dbReference type="HAMAP-Rule" id="MF_00372"/>
    </source>
</evidence>
<dbReference type="GO" id="GO:0050480">
    <property type="term" value="F:imidazolonepropionase activity"/>
    <property type="evidence" value="ECO:0007669"/>
    <property type="project" value="UniProtKB-UniRule"/>
</dbReference>
<dbReference type="STRING" id="1563681.BFP71_10305"/>
<dbReference type="Proteomes" id="UP000095552">
    <property type="component" value="Unassembled WGS sequence"/>
</dbReference>
<feature type="binding site" evidence="7">
    <location>
        <position position="80"/>
    </location>
    <ligand>
        <name>Zn(2+)</name>
        <dbReference type="ChEBI" id="CHEBI:29105"/>
    </ligand>
</feature>
<feature type="binding site" evidence="7">
    <location>
        <position position="248"/>
    </location>
    <ligand>
        <name>4-imidazolone-5-propanoate</name>
        <dbReference type="ChEBI" id="CHEBI:77893"/>
    </ligand>
</feature>
<dbReference type="EC" id="3.5.2.7" evidence="1 7"/>
<dbReference type="InterPro" id="IPR006680">
    <property type="entry name" value="Amidohydro-rel"/>
</dbReference>
<dbReference type="InterPro" id="IPR011059">
    <property type="entry name" value="Metal-dep_hydrolase_composite"/>
</dbReference>
<feature type="binding site" evidence="7">
    <location>
        <position position="323"/>
    </location>
    <ligand>
        <name>N-formimidoyl-L-glutamate</name>
        <dbReference type="ChEBI" id="CHEBI:58928"/>
    </ligand>
</feature>
<dbReference type="Gene3D" id="3.20.20.140">
    <property type="entry name" value="Metal-dependent hydrolases"/>
    <property type="match status" value="1"/>
</dbReference>
<evidence type="ECO:0000256" key="5">
    <source>
        <dbReference type="ARBA" id="ARBA00022833"/>
    </source>
</evidence>
<comment type="subcellular location">
    <subcellularLocation>
        <location evidence="7">Cytoplasm</location>
    </subcellularLocation>
</comment>
<comment type="cofactor">
    <cofactor evidence="7">
        <name>Zn(2+)</name>
        <dbReference type="ChEBI" id="CHEBI:29105"/>
    </cofactor>
    <cofactor evidence="7">
        <name>Fe(3+)</name>
        <dbReference type="ChEBI" id="CHEBI:29034"/>
    </cofactor>
    <text evidence="7">Binds 1 zinc or iron ion per subunit.</text>
</comment>
<dbReference type="Gene3D" id="2.30.40.10">
    <property type="entry name" value="Urease, subunit C, domain 1"/>
    <property type="match status" value="1"/>
</dbReference>
<dbReference type="GO" id="GO:0019556">
    <property type="term" value="P:L-histidine catabolic process to glutamate and formamide"/>
    <property type="evidence" value="ECO:0007669"/>
    <property type="project" value="UniProtKB-UniRule"/>
</dbReference>
<dbReference type="GO" id="GO:0008270">
    <property type="term" value="F:zinc ion binding"/>
    <property type="evidence" value="ECO:0007669"/>
    <property type="project" value="UniProtKB-UniRule"/>
</dbReference>
<dbReference type="GO" id="GO:0005506">
    <property type="term" value="F:iron ion binding"/>
    <property type="evidence" value="ECO:0007669"/>
    <property type="project" value="UniProtKB-UniRule"/>
</dbReference>
<feature type="domain" description="Amidohydrolase-related" evidence="8">
    <location>
        <begin position="69"/>
        <end position="407"/>
    </location>
</feature>
<evidence type="ECO:0000256" key="2">
    <source>
        <dbReference type="ARBA" id="ARBA00022723"/>
    </source>
</evidence>
<keyword evidence="7" id="KW-0963">Cytoplasm</keyword>
<keyword evidence="2 7" id="KW-0479">Metal-binding</keyword>
<accession>A0A1E5SLD1</accession>
<feature type="binding site" evidence="7">
    <location>
        <position position="80"/>
    </location>
    <ligand>
        <name>Fe(3+)</name>
        <dbReference type="ChEBI" id="CHEBI:29034"/>
    </ligand>
</feature>
<comment type="function">
    <text evidence="7">Catalyzes the hydrolytic cleavage of the carbon-nitrogen bond in imidazolone-5-propanoate to yield N-formimidoyl-L-glutamate. It is the third step in the universal histidine degradation pathway.</text>
</comment>
<evidence type="ECO:0000313" key="10">
    <source>
        <dbReference type="Proteomes" id="UP000095552"/>
    </source>
</evidence>
<feature type="binding site" evidence="7">
    <location>
        <position position="87"/>
    </location>
    <ligand>
        <name>4-imidazolone-5-propanoate</name>
        <dbReference type="ChEBI" id="CHEBI:77893"/>
    </ligand>
</feature>
<dbReference type="AlphaFoldDB" id="A0A1E5SLD1"/>
<keyword evidence="4 7" id="KW-0369">Histidine metabolism</keyword>
<dbReference type="RefSeq" id="WP_069835392.1">
    <property type="nucleotide sequence ID" value="NZ_MDGQ01000005.1"/>
</dbReference>
<feature type="binding site" evidence="7">
    <location>
        <position position="183"/>
    </location>
    <ligand>
        <name>4-imidazolone-5-propanoate</name>
        <dbReference type="ChEBI" id="CHEBI:77893"/>
    </ligand>
</feature>
<feature type="binding site" evidence="7">
    <location>
        <position position="321"/>
    </location>
    <ligand>
        <name>N-formimidoyl-L-glutamate</name>
        <dbReference type="ChEBI" id="CHEBI:58928"/>
    </ligand>
</feature>
<dbReference type="SUPFAM" id="SSF51556">
    <property type="entry name" value="Metallo-dependent hydrolases"/>
    <property type="match status" value="1"/>
</dbReference>
<comment type="catalytic activity">
    <reaction evidence="7">
        <text>4-imidazolone-5-propanoate + H2O = N-formimidoyl-L-glutamate</text>
        <dbReference type="Rhea" id="RHEA:23660"/>
        <dbReference type="ChEBI" id="CHEBI:15377"/>
        <dbReference type="ChEBI" id="CHEBI:58928"/>
        <dbReference type="ChEBI" id="CHEBI:77893"/>
        <dbReference type="EC" id="3.5.2.7"/>
    </reaction>
</comment>
<dbReference type="NCBIfam" id="TIGR01224">
    <property type="entry name" value="hutI"/>
    <property type="match status" value="1"/>
</dbReference>
<dbReference type="PANTHER" id="PTHR42752:SF1">
    <property type="entry name" value="IMIDAZOLONEPROPIONASE-RELATED"/>
    <property type="match status" value="1"/>
</dbReference>
<evidence type="ECO:0000256" key="1">
    <source>
        <dbReference type="ARBA" id="ARBA00012864"/>
    </source>
</evidence>
<keyword evidence="6 7" id="KW-0408">Iron</keyword>
<feature type="binding site" evidence="7">
    <location>
        <position position="319"/>
    </location>
    <ligand>
        <name>Zn(2+)</name>
        <dbReference type="ChEBI" id="CHEBI:29105"/>
    </ligand>
</feature>
<feature type="binding site" evidence="7">
    <location>
        <position position="150"/>
    </location>
    <ligand>
        <name>N-formimidoyl-L-glutamate</name>
        <dbReference type="ChEBI" id="CHEBI:58928"/>
    </ligand>
</feature>
<feature type="binding site" evidence="7">
    <location>
        <position position="78"/>
    </location>
    <ligand>
        <name>Fe(3+)</name>
        <dbReference type="ChEBI" id="CHEBI:29034"/>
    </ligand>
</feature>
<dbReference type="InterPro" id="IPR005920">
    <property type="entry name" value="HutI"/>
</dbReference>
<dbReference type="PANTHER" id="PTHR42752">
    <property type="entry name" value="IMIDAZOLONEPROPIONASE"/>
    <property type="match status" value="1"/>
</dbReference>
<evidence type="ECO:0000256" key="3">
    <source>
        <dbReference type="ARBA" id="ARBA00022801"/>
    </source>
</evidence>
<comment type="caution">
    <text evidence="9">The sequence shown here is derived from an EMBL/GenBank/DDBJ whole genome shotgun (WGS) entry which is preliminary data.</text>
</comment>
<keyword evidence="10" id="KW-1185">Reference proteome</keyword>
<proteinExistence type="inferred from homology"/>
<comment type="pathway">
    <text evidence="7">Amino-acid degradation; L-histidine degradation into L-glutamate; N-formimidoyl-L-glutamate from L-histidine: step 3/3.</text>
</comment>
<comment type="similarity">
    <text evidence="7">Belongs to the metallo-dependent hydrolases superfamily. HutI family.</text>
</comment>
<organism evidence="9 10">
    <name type="scientific">Roseivirga misakiensis</name>
    <dbReference type="NCBI Taxonomy" id="1563681"/>
    <lineage>
        <taxon>Bacteria</taxon>
        <taxon>Pseudomonadati</taxon>
        <taxon>Bacteroidota</taxon>
        <taxon>Cytophagia</taxon>
        <taxon>Cytophagales</taxon>
        <taxon>Roseivirgaceae</taxon>
        <taxon>Roseivirga</taxon>
    </lineage>
</organism>
<dbReference type="GO" id="GO:0005737">
    <property type="term" value="C:cytoplasm"/>
    <property type="evidence" value="ECO:0007669"/>
    <property type="project" value="UniProtKB-SubCell"/>
</dbReference>
<feature type="binding site" evidence="7">
    <location>
        <position position="319"/>
    </location>
    <ligand>
        <name>Fe(3+)</name>
        <dbReference type="ChEBI" id="CHEBI:29034"/>
    </ligand>
</feature>
<feature type="binding site" evidence="7">
    <location>
        <position position="324"/>
    </location>
    <ligand>
        <name>4-imidazolone-5-propanoate</name>
        <dbReference type="ChEBI" id="CHEBI:77893"/>
    </ligand>
</feature>
<feature type="binding site" evidence="7">
    <location>
        <position position="245"/>
    </location>
    <ligand>
        <name>Zn(2+)</name>
        <dbReference type="ChEBI" id="CHEBI:29105"/>
    </ligand>
</feature>
<dbReference type="OrthoDB" id="9776455at2"/>
<name>A0A1E5SLD1_9BACT</name>
<evidence type="ECO:0000256" key="6">
    <source>
        <dbReference type="ARBA" id="ARBA00023004"/>
    </source>
</evidence>
<dbReference type="UniPathway" id="UPA00379">
    <property type="reaction ID" value="UER00551"/>
</dbReference>
<dbReference type="SUPFAM" id="SSF51338">
    <property type="entry name" value="Composite domain of metallo-dependent hydrolases"/>
    <property type="match status" value="1"/>
</dbReference>
<dbReference type="GO" id="GO:0019557">
    <property type="term" value="P:L-histidine catabolic process to glutamate and formate"/>
    <property type="evidence" value="ECO:0007669"/>
    <property type="project" value="UniProtKB-UniPathway"/>
</dbReference>
<feature type="binding site" evidence="7">
    <location>
        <position position="78"/>
    </location>
    <ligand>
        <name>Zn(2+)</name>
        <dbReference type="ChEBI" id="CHEBI:29105"/>
    </ligand>
</feature>
<protein>
    <recommendedName>
        <fullName evidence="1 7">Imidazolonepropionase</fullName>
        <ecNumber evidence="1 7">3.5.2.7</ecNumber>
    </recommendedName>
    <alternativeName>
        <fullName evidence="7">Imidazolone-5-propionate hydrolase</fullName>
    </alternativeName>
</protein>
<reference evidence="9 10" key="1">
    <citation type="submission" date="2016-08" db="EMBL/GenBank/DDBJ databases">
        <title>Draft genome of Fabibacter sp. strain SK-8.</title>
        <authorList>
            <person name="Wong S.-K."/>
            <person name="Hamasaki K."/>
            <person name="Yoshizawa S."/>
        </authorList>
    </citation>
    <scope>NUCLEOTIDE SEQUENCE [LARGE SCALE GENOMIC DNA]</scope>
    <source>
        <strain evidence="9 10">SK-8</strain>
    </source>
</reference>
<evidence type="ECO:0000313" key="9">
    <source>
        <dbReference type="EMBL" id="OEJ99929.1"/>
    </source>
</evidence>
<keyword evidence="5 7" id="KW-0862">Zinc</keyword>
<dbReference type="HAMAP" id="MF_00372">
    <property type="entry name" value="HutI"/>
    <property type="match status" value="1"/>
</dbReference>
<evidence type="ECO:0000256" key="4">
    <source>
        <dbReference type="ARBA" id="ARBA00022808"/>
    </source>
</evidence>
<evidence type="ECO:0000259" key="8">
    <source>
        <dbReference type="Pfam" id="PF01979"/>
    </source>
</evidence>
<sequence length="408" mass="44876">MQKVFINIGNLAQVRASESNILRGTLMADVPSIDNAWLKTKDGIIEDYGPMTELQEDSAYETIDLNGQMVTPTFVDSHTHLVFAADRDEEFVMKIKGMGYQEIAEAGGGILNSARRLQETPFNELLAGAKRRLEAAISTGTGAIEIKSGYGLTMEAEIKMLQVIAQLKQDFDIPIKSTFLGAHAFPTSDHDKYMDTLLQEMLPEIYSQKLADYIDCFCEKGYFNTDQMCHLLEAGEKYELKPKVHVNQFNAIGGVEKAIEFGAISVDHLEVLPDEEISLLKDSDTIPVGLPGCSFFLNIPFTPARKIIENGLPLVLASDFNPGSAPSFNMSTINSLAAIKMKLLPEEAFNATTHNAAYALELADEVGSITKGKRANFIVGKPGKNLNSISYNFGVDWIESVYINAKKV</sequence>
<dbReference type="EMBL" id="MDGQ01000005">
    <property type="protein sequence ID" value="OEJ99929.1"/>
    <property type="molecule type" value="Genomic_DNA"/>
</dbReference>
<keyword evidence="3 7" id="KW-0378">Hydrolase</keyword>
<dbReference type="InterPro" id="IPR032466">
    <property type="entry name" value="Metal_Hydrolase"/>
</dbReference>
<gene>
    <name evidence="7" type="primary">hutI</name>
    <name evidence="9" type="ORF">BFP71_10305</name>
</gene>
<dbReference type="Pfam" id="PF01979">
    <property type="entry name" value="Amidohydro_1"/>
    <property type="match status" value="1"/>
</dbReference>
<feature type="binding site" evidence="7">
    <location>
        <position position="245"/>
    </location>
    <ligand>
        <name>Fe(3+)</name>
        <dbReference type="ChEBI" id="CHEBI:29034"/>
    </ligand>
</feature>
<feature type="binding site" evidence="7">
    <location>
        <position position="150"/>
    </location>
    <ligand>
        <name>4-imidazolone-5-propanoate</name>
        <dbReference type="ChEBI" id="CHEBI:77893"/>
    </ligand>
</feature>